<gene>
    <name evidence="1" type="primary">24</name>
    <name evidence="1" type="ORF">SEA_AMINAY_24</name>
</gene>
<accession>A0A345KV10</accession>
<sequence>MAYTKEYSTIVPLQAGDDRDLALWLARESFDRQAAGDALVLVDFGHREISPDDVPPKVEKQLGRPVTDFTWIQYTGMGRRAETT</sequence>
<evidence type="ECO:0000313" key="1">
    <source>
        <dbReference type="EMBL" id="AXH46862.1"/>
    </source>
</evidence>
<evidence type="ECO:0000313" key="2">
    <source>
        <dbReference type="Proteomes" id="UP000259472"/>
    </source>
</evidence>
<proteinExistence type="predicted"/>
<reference evidence="2" key="1">
    <citation type="submission" date="2018-06" db="EMBL/GenBank/DDBJ databases">
        <authorList>
            <person name="Zhirakovskaya E."/>
        </authorList>
    </citation>
    <scope>NUCLEOTIDE SEQUENCE [LARGE SCALE GENOMIC DNA]</scope>
</reference>
<organism evidence="1 2">
    <name type="scientific">Mycobacterium phage Aminay</name>
    <dbReference type="NCBI Taxonomy" id="2250291"/>
    <lineage>
        <taxon>Viruses</taxon>
        <taxon>Duplodnaviria</taxon>
        <taxon>Heunggongvirae</taxon>
        <taxon>Uroviricota</taxon>
        <taxon>Caudoviricetes</taxon>
        <taxon>Weiservirinae</taxon>
        <taxon>Aminayvirus</taxon>
        <taxon>Aminayvirus aminay</taxon>
    </lineage>
</organism>
<dbReference type="Proteomes" id="UP000259472">
    <property type="component" value="Segment"/>
</dbReference>
<name>A0A345KV10_9CAUD</name>
<dbReference type="EMBL" id="MH509442">
    <property type="protein sequence ID" value="AXH46862.1"/>
    <property type="molecule type" value="Genomic_DNA"/>
</dbReference>
<dbReference type="GeneID" id="60321586"/>
<dbReference type="RefSeq" id="YP_009950174.1">
    <property type="nucleotide sequence ID" value="NC_051588.1"/>
</dbReference>
<protein>
    <recommendedName>
        <fullName evidence="3">Minor tail protein</fullName>
    </recommendedName>
</protein>
<keyword evidence="2" id="KW-1185">Reference proteome</keyword>
<dbReference type="KEGG" id="vg:60321586"/>
<evidence type="ECO:0008006" key="3">
    <source>
        <dbReference type="Google" id="ProtNLM"/>
    </source>
</evidence>